<proteinExistence type="predicted"/>
<dbReference type="KEGG" id="dfa:DFA_12363"/>
<gene>
    <name evidence="1" type="ORF">DFA_12363</name>
</gene>
<protein>
    <submittedName>
        <fullName evidence="1">Uncharacterized protein</fullName>
    </submittedName>
</protein>
<keyword evidence="2" id="KW-1185">Reference proteome</keyword>
<dbReference type="GeneID" id="14866519"/>
<reference evidence="2" key="1">
    <citation type="journal article" date="2011" name="Genome Res.">
        <title>Phylogeny-wide analysis of social amoeba genomes highlights ancient origins for complex intercellular communication.</title>
        <authorList>
            <person name="Heidel A.J."/>
            <person name="Lawal H.M."/>
            <person name="Felder M."/>
            <person name="Schilde C."/>
            <person name="Helps N.R."/>
            <person name="Tunggal B."/>
            <person name="Rivero F."/>
            <person name="John U."/>
            <person name="Schleicher M."/>
            <person name="Eichinger L."/>
            <person name="Platzer M."/>
            <person name="Noegel A.A."/>
            <person name="Schaap P."/>
            <person name="Gloeckner G."/>
        </authorList>
    </citation>
    <scope>NUCLEOTIDE SEQUENCE [LARGE SCALE GENOMIC DNA]</scope>
    <source>
        <strain evidence="2">SH3</strain>
    </source>
</reference>
<dbReference type="EMBL" id="GL883029">
    <property type="protein sequence ID" value="EGG14586.1"/>
    <property type="molecule type" value="Genomic_DNA"/>
</dbReference>
<dbReference type="Proteomes" id="UP000007797">
    <property type="component" value="Unassembled WGS sequence"/>
</dbReference>
<sequence length="387" mass="45379">MCYTREPSRFGSSKYRCTKCQEQVKVILDKKNNKESIKKTLVVKKKVNRLTVASATAKTVKKTPIVKQGRGAVKLLLREAFKRHLLQKSTKFGRFDLKEKHVNNMIQAQYKLCSILKVPLRLFTKTNFKLSLDRINDSITYTKPNTRITCLEVNTRSKWRFPDPAVLIENFLFGSKLTNGKLDTLFHSHAIGEAIKFVLHSAKCNTRNKAVGRRLFGKYEINYNFMVLLYFFQGGRSWYTRAILGVPPREQSIRDHPSSLSPERLDVLTSYTLENTVLIDSRTQSTNNRAAYKNPEDFTFGDGNWSKLKFYFMIYCQECFQAKPNRIHPKYYEDWLKDNEELQIKVAKEELERLEFVRFARSLLNRIDQKEITLEQAVLMVKRNRYH</sequence>
<evidence type="ECO:0000313" key="1">
    <source>
        <dbReference type="EMBL" id="EGG14586.1"/>
    </source>
</evidence>
<dbReference type="RefSeq" id="XP_004366106.1">
    <property type="nucleotide sequence ID" value="XM_004366049.1"/>
</dbReference>
<dbReference type="AlphaFoldDB" id="F4QDG8"/>
<accession>F4QDG8</accession>
<organism evidence="1 2">
    <name type="scientific">Cavenderia fasciculata</name>
    <name type="common">Slime mold</name>
    <name type="synonym">Dictyostelium fasciculatum</name>
    <dbReference type="NCBI Taxonomy" id="261658"/>
    <lineage>
        <taxon>Eukaryota</taxon>
        <taxon>Amoebozoa</taxon>
        <taxon>Evosea</taxon>
        <taxon>Eumycetozoa</taxon>
        <taxon>Dictyostelia</taxon>
        <taxon>Acytosteliales</taxon>
        <taxon>Cavenderiaceae</taxon>
        <taxon>Cavenderia</taxon>
    </lineage>
</organism>
<name>F4QDG8_CACFS</name>
<evidence type="ECO:0000313" key="2">
    <source>
        <dbReference type="Proteomes" id="UP000007797"/>
    </source>
</evidence>